<reference evidence="3" key="1">
    <citation type="submission" date="2011-07" db="EMBL/GenBank/DDBJ databases">
        <title>The complete genome of Cyclobacterium marinum DSM 745.</title>
        <authorList>
            <person name="Lucas S."/>
            <person name="Han J."/>
            <person name="Lapidus A."/>
            <person name="Bruce D."/>
            <person name="Goodwin L."/>
            <person name="Pitluck S."/>
            <person name="Peters L."/>
            <person name="Kyrpides N."/>
            <person name="Mavromatis K."/>
            <person name="Ivanova N."/>
            <person name="Ovchinnikova G."/>
            <person name="Chertkov O."/>
            <person name="Detter J.C."/>
            <person name="Tapia R."/>
            <person name="Han C."/>
            <person name="Land M."/>
            <person name="Hauser L."/>
            <person name="Markowitz V."/>
            <person name="Cheng J.-F."/>
            <person name="Hugenholtz P."/>
            <person name="Woyke T."/>
            <person name="Wu D."/>
            <person name="Tindall B."/>
            <person name="Schuetze A."/>
            <person name="Brambilla E."/>
            <person name="Klenk H.-P."/>
            <person name="Eisen J.A."/>
        </authorList>
    </citation>
    <scope>NUCLEOTIDE SEQUENCE [LARGE SCALE GENOMIC DNA]</scope>
    <source>
        <strain evidence="3">ATCC 25205 / DSM 745 / LMG 13164 / NCIMB 1802</strain>
    </source>
</reference>
<dbReference type="RefSeq" id="WP_014020277.1">
    <property type="nucleotide sequence ID" value="NC_015914.1"/>
</dbReference>
<feature type="chain" id="PRO_5003401103" description="HmuY protein" evidence="1">
    <location>
        <begin position="20"/>
        <end position="203"/>
    </location>
</feature>
<dbReference type="eggNOG" id="ENOG502ZBKJ">
    <property type="taxonomic scope" value="Bacteria"/>
</dbReference>
<gene>
    <name evidence="2" type="ordered locus">Cycma_2242</name>
</gene>
<dbReference type="EMBL" id="CP002955">
    <property type="protein sequence ID" value="AEL25984.1"/>
    <property type="molecule type" value="Genomic_DNA"/>
</dbReference>
<dbReference type="Proteomes" id="UP000001635">
    <property type="component" value="Chromosome"/>
</dbReference>
<proteinExistence type="predicted"/>
<dbReference type="STRING" id="880070.Cycma_2242"/>
<sequence length="203" mass="22525">MKNLSMFMFFGLAMFVFMACESETENEPQLPLVAEMVEDLSAPNDVIDRTTGQVLEEMPFQYFSLSENRVMTVDESWDLAFKGTTIRTNASKNVSAALVDGIFQEIKEIPETASFALDTETTLAIPTGSGNGWYSYNSTTHAIKPIPGKVILLQTSSGNYAKLEILSYYKGNPSDEELDPLTDEGATYTFQYVLQPNGTTTFE</sequence>
<evidence type="ECO:0000313" key="3">
    <source>
        <dbReference type="Proteomes" id="UP000001635"/>
    </source>
</evidence>
<dbReference type="Pfam" id="PF14064">
    <property type="entry name" value="HmuY"/>
    <property type="match status" value="1"/>
</dbReference>
<evidence type="ECO:0008006" key="4">
    <source>
        <dbReference type="Google" id="ProtNLM"/>
    </source>
</evidence>
<dbReference type="InterPro" id="IPR025921">
    <property type="entry name" value="HmuY"/>
</dbReference>
<organism evidence="2 3">
    <name type="scientific">Cyclobacterium marinum (strain ATCC 25205 / DSM 745 / LMG 13164 / NCIMB 1802)</name>
    <name type="common">Flectobacillus marinus</name>
    <dbReference type="NCBI Taxonomy" id="880070"/>
    <lineage>
        <taxon>Bacteria</taxon>
        <taxon>Pseudomonadati</taxon>
        <taxon>Bacteroidota</taxon>
        <taxon>Cytophagia</taxon>
        <taxon>Cytophagales</taxon>
        <taxon>Cyclobacteriaceae</taxon>
        <taxon>Cyclobacterium</taxon>
    </lineage>
</organism>
<accession>G0J4Z0</accession>
<feature type="signal peptide" evidence="1">
    <location>
        <begin position="1"/>
        <end position="19"/>
    </location>
</feature>
<name>G0J4Z0_CYCMS</name>
<dbReference type="KEGG" id="cmr:Cycma_2242"/>
<dbReference type="CDD" id="cd12105">
    <property type="entry name" value="HmuY"/>
    <property type="match status" value="1"/>
</dbReference>
<dbReference type="AlphaFoldDB" id="G0J4Z0"/>
<protein>
    <recommendedName>
        <fullName evidence="4">HmuY protein</fullName>
    </recommendedName>
</protein>
<evidence type="ECO:0000256" key="1">
    <source>
        <dbReference type="SAM" id="SignalP"/>
    </source>
</evidence>
<keyword evidence="1" id="KW-0732">Signal</keyword>
<dbReference type="PROSITE" id="PS51257">
    <property type="entry name" value="PROKAR_LIPOPROTEIN"/>
    <property type="match status" value="1"/>
</dbReference>
<dbReference type="OrthoDB" id="5510929at2"/>
<keyword evidence="3" id="KW-1185">Reference proteome</keyword>
<evidence type="ECO:0000313" key="2">
    <source>
        <dbReference type="EMBL" id="AEL25984.1"/>
    </source>
</evidence>
<dbReference type="HOGENOM" id="CLU_092723_0_0_10"/>